<sequence>MGVFAFFSYSARSTEISSTHIEEKAIEEAQDSQSSELGDAVPQLSATEKPETSPSGAEHPALSALPSKEPQAIPKIVVSKPSKNDSGSDATAPASDDRIQVSFRRFSLRAFSFNRSHEDHKPVLSSVQEGRKKKYATTAFSKRAKPRFSSSSKRAKESALIVRSLIIGPAAASPQLTRANAKPQLNKLKSQLTKPKTANKVIAQLRALPISDELIDGHGSCGAAHLGRTQGPIHAVCLEYSDAEEDKRHFAPLKQASQEKDSMSFIGGSASIEQVTKMFREMNIVDLVNSPDLGLGQPAGGSGLLAGAVPTAETVMKGIEQITPQLMALGFATGRTIVPDHAGIYPPTDRMTILTYWWGLELVLPPPSLEYLADAQSIAGTVVNFLSALSLINNGVREILPFVRYIAQFIDYEFNTIKKQDKGRGVVCAATWIMPAAMVPRPWDFPDPPADKQPTTNGENHKPSLPASDAPSEPLPPPAGSPPPVVIPPSLPTFADSIVGAYADSVHFQTVASPAKANAR</sequence>
<feature type="region of interest" description="Disordered" evidence="1">
    <location>
        <begin position="25"/>
        <end position="96"/>
    </location>
</feature>
<dbReference type="Proteomes" id="UP000565441">
    <property type="component" value="Unassembled WGS sequence"/>
</dbReference>
<dbReference type="AlphaFoldDB" id="A0A8H5HM18"/>
<evidence type="ECO:0000256" key="1">
    <source>
        <dbReference type="SAM" id="MobiDB-lite"/>
    </source>
</evidence>
<protein>
    <submittedName>
        <fullName evidence="2">Uncharacterized protein</fullName>
    </submittedName>
</protein>
<gene>
    <name evidence="2" type="ORF">D9615_002514</name>
</gene>
<feature type="region of interest" description="Disordered" evidence="1">
    <location>
        <begin position="443"/>
        <end position="488"/>
    </location>
</feature>
<dbReference type="OrthoDB" id="2434934at2759"/>
<keyword evidence="3" id="KW-1185">Reference proteome</keyword>
<accession>A0A8H5HM18</accession>
<reference evidence="2 3" key="1">
    <citation type="journal article" date="2020" name="ISME J.">
        <title>Uncovering the hidden diversity of litter-decomposition mechanisms in mushroom-forming fungi.</title>
        <authorList>
            <person name="Floudas D."/>
            <person name="Bentzer J."/>
            <person name="Ahren D."/>
            <person name="Johansson T."/>
            <person name="Persson P."/>
            <person name="Tunlid A."/>
        </authorList>
    </citation>
    <scope>NUCLEOTIDE SEQUENCE [LARGE SCALE GENOMIC DNA]</scope>
    <source>
        <strain evidence="2 3">CBS 661.87</strain>
    </source>
</reference>
<feature type="compositionally biased region" description="Pro residues" evidence="1">
    <location>
        <begin position="473"/>
        <end position="488"/>
    </location>
</feature>
<evidence type="ECO:0000313" key="3">
    <source>
        <dbReference type="Proteomes" id="UP000565441"/>
    </source>
</evidence>
<name>A0A8H5HM18_9AGAR</name>
<feature type="compositionally biased region" description="Low complexity" evidence="1">
    <location>
        <begin position="463"/>
        <end position="472"/>
    </location>
</feature>
<comment type="caution">
    <text evidence="2">The sequence shown here is derived from an EMBL/GenBank/DDBJ whole genome shotgun (WGS) entry which is preliminary data.</text>
</comment>
<proteinExistence type="predicted"/>
<organism evidence="2 3">
    <name type="scientific">Tricholomella constricta</name>
    <dbReference type="NCBI Taxonomy" id="117010"/>
    <lineage>
        <taxon>Eukaryota</taxon>
        <taxon>Fungi</taxon>
        <taxon>Dikarya</taxon>
        <taxon>Basidiomycota</taxon>
        <taxon>Agaricomycotina</taxon>
        <taxon>Agaricomycetes</taxon>
        <taxon>Agaricomycetidae</taxon>
        <taxon>Agaricales</taxon>
        <taxon>Tricholomatineae</taxon>
        <taxon>Lyophyllaceae</taxon>
        <taxon>Tricholomella</taxon>
    </lineage>
</organism>
<dbReference type="EMBL" id="JAACJP010000003">
    <property type="protein sequence ID" value="KAF5385742.1"/>
    <property type="molecule type" value="Genomic_DNA"/>
</dbReference>
<evidence type="ECO:0000313" key="2">
    <source>
        <dbReference type="EMBL" id="KAF5385742.1"/>
    </source>
</evidence>